<dbReference type="RefSeq" id="WP_154575507.1">
    <property type="nucleotide sequence ID" value="NZ_VUMO01000001.1"/>
</dbReference>
<dbReference type="InterPro" id="IPR005229">
    <property type="entry name" value="YicC/YloC-like"/>
</dbReference>
<dbReference type="PANTHER" id="PTHR30636">
    <property type="entry name" value="UPF0701 PROTEIN YICC"/>
    <property type="match status" value="1"/>
</dbReference>
<dbReference type="InterPro" id="IPR013527">
    <property type="entry name" value="YicC-like_N"/>
</dbReference>
<keyword evidence="9" id="KW-1185">Reference proteome</keyword>
<organism evidence="8 9">
    <name type="scientific">Pseudoramibacter porci</name>
    <dbReference type="NCBI Taxonomy" id="2606631"/>
    <lineage>
        <taxon>Bacteria</taxon>
        <taxon>Bacillati</taxon>
        <taxon>Bacillota</taxon>
        <taxon>Clostridia</taxon>
        <taxon>Eubacteriales</taxon>
        <taxon>Eubacteriaceae</taxon>
        <taxon>Pseudoramibacter</taxon>
    </lineage>
</organism>
<sequence>MKSMTGFGRADYRDENWNISVEIKTVNHRYRDYAIRMPSILNAVESKIRKEIGRTVARGRIDVFIQFEKLSESQRQIVLDEKLAKAYIDTLNAIKALDPMMRDEIGVDLVAKFPDVIKTTEKVQDDEENWRMLQPVLDQALFQIANSREQDAMATADDIALRAENIEKIMGRIAARAPEVLNQYRDNIHQKVADFLDGAEIEESRILTEVAVMADRLDITEEINRMSGHLKRMKALLQEGEPVGRKCDFLVQEMNREINTIGSKASDLEIQDSVVDVKAEIEKIREQIQNIE</sequence>
<evidence type="ECO:0000259" key="7">
    <source>
        <dbReference type="Pfam" id="PF08340"/>
    </source>
</evidence>
<reference evidence="8 9" key="1">
    <citation type="submission" date="2019-08" db="EMBL/GenBank/DDBJ databases">
        <title>In-depth cultivation of the pig gut microbiome towards novel bacterial diversity and tailored functional studies.</title>
        <authorList>
            <person name="Wylensek D."/>
            <person name="Hitch T.C.A."/>
            <person name="Clavel T."/>
        </authorList>
    </citation>
    <scope>NUCLEOTIDE SEQUENCE [LARGE SCALE GENOMIC DNA]</scope>
    <source>
        <strain evidence="8 9">RF-744-FAT-4</strain>
    </source>
</reference>
<evidence type="ECO:0000313" key="9">
    <source>
        <dbReference type="Proteomes" id="UP000461754"/>
    </source>
</evidence>
<dbReference type="Pfam" id="PF08340">
    <property type="entry name" value="YicC-like_C"/>
    <property type="match status" value="1"/>
</dbReference>
<dbReference type="AlphaFoldDB" id="A0A7X2NEI2"/>
<evidence type="ECO:0000256" key="5">
    <source>
        <dbReference type="ARBA" id="ARBA00035648"/>
    </source>
</evidence>
<comment type="caution">
    <text evidence="8">The sequence shown here is derived from an EMBL/GenBank/DDBJ whole genome shotgun (WGS) entry which is preliminary data.</text>
</comment>
<evidence type="ECO:0000259" key="6">
    <source>
        <dbReference type="Pfam" id="PF03755"/>
    </source>
</evidence>
<dbReference type="GO" id="GO:0004521">
    <property type="term" value="F:RNA endonuclease activity"/>
    <property type="evidence" value="ECO:0007669"/>
    <property type="project" value="InterPro"/>
</dbReference>
<dbReference type="Pfam" id="PF03755">
    <property type="entry name" value="YicC-like_N"/>
    <property type="match status" value="1"/>
</dbReference>
<protein>
    <submittedName>
        <fullName evidence="8">YicC family protein</fullName>
    </submittedName>
</protein>
<dbReference type="Proteomes" id="UP000461754">
    <property type="component" value="Unassembled WGS sequence"/>
</dbReference>
<dbReference type="InterPro" id="IPR013551">
    <property type="entry name" value="YicC-like_C"/>
</dbReference>
<keyword evidence="4" id="KW-0378">Hydrolase</keyword>
<dbReference type="NCBIfam" id="TIGR00255">
    <property type="entry name" value="YicC/YloC family endoribonuclease"/>
    <property type="match status" value="1"/>
</dbReference>
<accession>A0A7X2NEI2</accession>
<name>A0A7X2NEI2_9FIRM</name>
<comment type="cofactor">
    <cofactor evidence="1">
        <name>a divalent metal cation</name>
        <dbReference type="ChEBI" id="CHEBI:60240"/>
    </cofactor>
</comment>
<evidence type="ECO:0000256" key="3">
    <source>
        <dbReference type="ARBA" id="ARBA00022759"/>
    </source>
</evidence>
<feature type="domain" description="Endoribonuclease YicC-like C-terminal" evidence="7">
    <location>
        <begin position="173"/>
        <end position="292"/>
    </location>
</feature>
<evidence type="ECO:0000256" key="4">
    <source>
        <dbReference type="ARBA" id="ARBA00022801"/>
    </source>
</evidence>
<dbReference type="PANTHER" id="PTHR30636:SF3">
    <property type="entry name" value="UPF0701 PROTEIN YICC"/>
    <property type="match status" value="1"/>
</dbReference>
<keyword evidence="2" id="KW-0540">Nuclease</keyword>
<gene>
    <name evidence="8" type="ORF">FYJ52_01615</name>
</gene>
<comment type="similarity">
    <text evidence="5">Belongs to the YicC/YloC family.</text>
</comment>
<dbReference type="GO" id="GO:0016787">
    <property type="term" value="F:hydrolase activity"/>
    <property type="evidence" value="ECO:0007669"/>
    <property type="project" value="UniProtKB-KW"/>
</dbReference>
<proteinExistence type="inferred from homology"/>
<evidence type="ECO:0000256" key="1">
    <source>
        <dbReference type="ARBA" id="ARBA00001968"/>
    </source>
</evidence>
<keyword evidence="3" id="KW-0255">Endonuclease</keyword>
<evidence type="ECO:0000313" key="8">
    <source>
        <dbReference type="EMBL" id="MSS19112.1"/>
    </source>
</evidence>
<dbReference type="EMBL" id="VUMO01000001">
    <property type="protein sequence ID" value="MSS19112.1"/>
    <property type="molecule type" value="Genomic_DNA"/>
</dbReference>
<feature type="domain" description="Endoribonuclease YicC-like N-terminal" evidence="6">
    <location>
        <begin position="1"/>
        <end position="150"/>
    </location>
</feature>
<evidence type="ECO:0000256" key="2">
    <source>
        <dbReference type="ARBA" id="ARBA00022722"/>
    </source>
</evidence>